<organism evidence="10 11">
    <name type="scientific">Actinoallomurus liliacearum</name>
    <dbReference type="NCBI Taxonomy" id="1080073"/>
    <lineage>
        <taxon>Bacteria</taxon>
        <taxon>Bacillati</taxon>
        <taxon>Actinomycetota</taxon>
        <taxon>Actinomycetes</taxon>
        <taxon>Streptosporangiales</taxon>
        <taxon>Thermomonosporaceae</taxon>
        <taxon>Actinoallomurus</taxon>
    </lineage>
</organism>
<dbReference type="Pfam" id="PF00069">
    <property type="entry name" value="Pkinase"/>
    <property type="match status" value="1"/>
</dbReference>
<dbReference type="InterPro" id="IPR000719">
    <property type="entry name" value="Prot_kinase_dom"/>
</dbReference>
<dbReference type="EMBL" id="BAABHJ010000008">
    <property type="protein sequence ID" value="GAA4608378.1"/>
    <property type="molecule type" value="Genomic_DNA"/>
</dbReference>
<evidence type="ECO:0000259" key="9">
    <source>
        <dbReference type="PROSITE" id="PS50011"/>
    </source>
</evidence>
<evidence type="ECO:0000313" key="10">
    <source>
        <dbReference type="EMBL" id="GAA4608378.1"/>
    </source>
</evidence>
<dbReference type="InterPro" id="IPR008271">
    <property type="entry name" value="Ser/Thr_kinase_AS"/>
</dbReference>
<keyword evidence="5" id="KW-0418">Kinase</keyword>
<feature type="compositionally biased region" description="Gly residues" evidence="8">
    <location>
        <begin position="299"/>
        <end position="326"/>
    </location>
</feature>
<dbReference type="EC" id="2.7.11.1" evidence="1"/>
<protein>
    <recommendedName>
        <fullName evidence="1">non-specific serine/threonine protein kinase</fullName>
        <ecNumber evidence="1">2.7.11.1</ecNumber>
    </recommendedName>
</protein>
<comment type="caution">
    <text evidence="10">The sequence shown here is derived from an EMBL/GenBank/DDBJ whole genome shotgun (WGS) entry which is preliminary data.</text>
</comment>
<evidence type="ECO:0000256" key="5">
    <source>
        <dbReference type="ARBA" id="ARBA00022777"/>
    </source>
</evidence>
<feature type="binding site" evidence="7">
    <location>
        <position position="38"/>
    </location>
    <ligand>
        <name>ATP</name>
        <dbReference type="ChEBI" id="CHEBI:30616"/>
    </ligand>
</feature>
<dbReference type="RefSeq" id="WP_345354324.1">
    <property type="nucleotide sequence ID" value="NZ_BAABHJ010000008.1"/>
</dbReference>
<reference evidence="11" key="1">
    <citation type="journal article" date="2019" name="Int. J. Syst. Evol. Microbiol.">
        <title>The Global Catalogue of Microorganisms (GCM) 10K type strain sequencing project: providing services to taxonomists for standard genome sequencing and annotation.</title>
        <authorList>
            <consortium name="The Broad Institute Genomics Platform"/>
            <consortium name="The Broad Institute Genome Sequencing Center for Infectious Disease"/>
            <person name="Wu L."/>
            <person name="Ma J."/>
        </authorList>
    </citation>
    <scope>NUCLEOTIDE SEQUENCE [LARGE SCALE GENOMIC DNA]</scope>
    <source>
        <strain evidence="11">JCM 17938</strain>
    </source>
</reference>
<dbReference type="CDD" id="cd14014">
    <property type="entry name" value="STKc_PknB_like"/>
    <property type="match status" value="1"/>
</dbReference>
<feature type="domain" description="Protein kinase" evidence="9">
    <location>
        <begin position="9"/>
        <end position="256"/>
    </location>
</feature>
<keyword evidence="4 7" id="KW-0547">Nucleotide-binding</keyword>
<evidence type="ECO:0000256" key="8">
    <source>
        <dbReference type="SAM" id="MobiDB-lite"/>
    </source>
</evidence>
<keyword evidence="6 7" id="KW-0067">ATP-binding</keyword>
<evidence type="ECO:0000256" key="1">
    <source>
        <dbReference type="ARBA" id="ARBA00012513"/>
    </source>
</evidence>
<proteinExistence type="predicted"/>
<dbReference type="SUPFAM" id="SSF56112">
    <property type="entry name" value="Protein kinase-like (PK-like)"/>
    <property type="match status" value="1"/>
</dbReference>
<dbReference type="PROSITE" id="PS50011">
    <property type="entry name" value="PROTEIN_KINASE_DOM"/>
    <property type="match status" value="1"/>
</dbReference>
<keyword evidence="3" id="KW-0808">Transferase</keyword>
<dbReference type="PANTHER" id="PTHR43289:SF6">
    <property type="entry name" value="SERINE_THREONINE-PROTEIN KINASE NEKL-3"/>
    <property type="match status" value="1"/>
</dbReference>
<keyword evidence="2" id="KW-0723">Serine/threonine-protein kinase</keyword>
<evidence type="ECO:0000256" key="7">
    <source>
        <dbReference type="PROSITE-ProRule" id="PRU10141"/>
    </source>
</evidence>
<keyword evidence="11" id="KW-1185">Reference proteome</keyword>
<sequence>MSQWTLPGHTELRELGSGGFGRVVLARDDASGGLVAIKYLFTDRLGGEAFLTAFRDEARVLAMLDSPYVTRLYGYVEEGDHAAIVMEAVDGASLRAVLDEHGPAGPEAALAVLKGSLLGLAAAHAAGVVHRDYKPANVLVQHDGQSKLADFGIAVRSGTSGDRSGTPSYMAPEQWKGGAASPATDVYAATCVFFECLAGHRPYAAQDPTGLKDLHTNAPIPMTEVPEPIRPLIARGMAKDPAHRPTGALDFVAELEESATRAYGRDWERNGRKRLAEVAAGLAALFPLALATSTAPGGGAGAGTGPGSGSGSAGTGAGSGSGGTGVSGAAPGRTTARRLLGKAGTKAAVAITGALIIGAAGTAVLSHHGKGHAKPPLATAAPKPLSISFVSLDQRFTKPTLNVAGKYVKVSGLPDPKVEDSVNRTLRLPLDQQLQRYRTHRLAIPVQGESKVTTTIQLGLRGPRLLSVRYRFDGGGTAPLDRPDMFVSRAVTVDLTTGRRLRATDILQPQALTPSGIRGLIQRIGRNSPNGSLCPGGKVSSPRLSSSGIDSDDKDRRYLDLLPGPDGIEFNVVMYMMGYAMGCDESFVSIPYSDLADLISPAIVADARHSGSIPAPSPT</sequence>
<dbReference type="InterPro" id="IPR011009">
    <property type="entry name" value="Kinase-like_dom_sf"/>
</dbReference>
<accession>A0ABP8TMS2</accession>
<dbReference type="Gene3D" id="1.10.510.10">
    <property type="entry name" value="Transferase(Phosphotransferase) domain 1"/>
    <property type="match status" value="1"/>
</dbReference>
<name>A0ABP8TMS2_9ACTN</name>
<evidence type="ECO:0000256" key="2">
    <source>
        <dbReference type="ARBA" id="ARBA00022527"/>
    </source>
</evidence>
<evidence type="ECO:0000256" key="4">
    <source>
        <dbReference type="ARBA" id="ARBA00022741"/>
    </source>
</evidence>
<dbReference type="PANTHER" id="PTHR43289">
    <property type="entry name" value="MITOGEN-ACTIVATED PROTEIN KINASE KINASE KINASE 20-RELATED"/>
    <property type="match status" value="1"/>
</dbReference>
<dbReference type="Proteomes" id="UP001500212">
    <property type="component" value="Unassembled WGS sequence"/>
</dbReference>
<feature type="region of interest" description="Disordered" evidence="8">
    <location>
        <begin position="528"/>
        <end position="556"/>
    </location>
</feature>
<dbReference type="PROSITE" id="PS00107">
    <property type="entry name" value="PROTEIN_KINASE_ATP"/>
    <property type="match status" value="1"/>
</dbReference>
<dbReference type="PROSITE" id="PS00108">
    <property type="entry name" value="PROTEIN_KINASE_ST"/>
    <property type="match status" value="1"/>
</dbReference>
<evidence type="ECO:0000256" key="3">
    <source>
        <dbReference type="ARBA" id="ARBA00022679"/>
    </source>
</evidence>
<feature type="region of interest" description="Disordered" evidence="8">
    <location>
        <begin position="299"/>
        <end position="332"/>
    </location>
</feature>
<gene>
    <name evidence="10" type="ORF">GCM10023195_32770</name>
</gene>
<evidence type="ECO:0000256" key="6">
    <source>
        <dbReference type="ARBA" id="ARBA00022840"/>
    </source>
</evidence>
<evidence type="ECO:0000313" key="11">
    <source>
        <dbReference type="Proteomes" id="UP001500212"/>
    </source>
</evidence>
<dbReference type="InterPro" id="IPR017441">
    <property type="entry name" value="Protein_kinase_ATP_BS"/>
</dbReference>